<gene>
    <name evidence="1" type="ORF">GCM10011372_16580</name>
</gene>
<name>A0A917PI39_9MICO</name>
<dbReference type="AlphaFoldDB" id="A0A917PI39"/>
<sequence>MPSLIPNRYDTAARCRCRQHGLSRGGTGTLWGKPRRRGFTGLKTGLWAWRATGSLCFPQGSRCMKPPTIRGFQGVTLADLIDICSNHGITGFTPDQLRELASGVPAEAEPPKGSSYQPHALSKRLGPQKVEQIVQAYQAGESARSIATKHGVAVSAVVNLLRKNQVVVTKRRVTDAESLRMADDYIAGLTIRELEKKYDLSHGAVMRAMQRLGIEMRAKAPRKKS</sequence>
<evidence type="ECO:0000313" key="2">
    <source>
        <dbReference type="Proteomes" id="UP000636956"/>
    </source>
</evidence>
<organism evidence="1 2">
    <name type="scientific">Agromyces bauzanensis</name>
    <dbReference type="NCBI Taxonomy" id="1308924"/>
    <lineage>
        <taxon>Bacteria</taxon>
        <taxon>Bacillati</taxon>
        <taxon>Actinomycetota</taxon>
        <taxon>Actinomycetes</taxon>
        <taxon>Micrococcales</taxon>
        <taxon>Microbacteriaceae</taxon>
        <taxon>Agromyces</taxon>
    </lineage>
</organism>
<accession>A0A917PI39</accession>
<reference evidence="1" key="1">
    <citation type="journal article" date="2014" name="Int. J. Syst. Evol. Microbiol.">
        <title>Complete genome sequence of Corynebacterium casei LMG S-19264T (=DSM 44701T), isolated from a smear-ripened cheese.</title>
        <authorList>
            <consortium name="US DOE Joint Genome Institute (JGI-PGF)"/>
            <person name="Walter F."/>
            <person name="Albersmeier A."/>
            <person name="Kalinowski J."/>
            <person name="Ruckert C."/>
        </authorList>
    </citation>
    <scope>NUCLEOTIDE SEQUENCE</scope>
    <source>
        <strain evidence="1">CGMCC 1.8984</strain>
    </source>
</reference>
<keyword evidence="2" id="KW-1185">Reference proteome</keyword>
<dbReference type="Gene3D" id="1.10.10.60">
    <property type="entry name" value="Homeodomain-like"/>
    <property type="match status" value="2"/>
</dbReference>
<evidence type="ECO:0008006" key="3">
    <source>
        <dbReference type="Google" id="ProtNLM"/>
    </source>
</evidence>
<dbReference type="EMBL" id="BMMD01000008">
    <property type="protein sequence ID" value="GGJ78931.1"/>
    <property type="molecule type" value="Genomic_DNA"/>
</dbReference>
<comment type="caution">
    <text evidence="1">The sequence shown here is derived from an EMBL/GenBank/DDBJ whole genome shotgun (WGS) entry which is preliminary data.</text>
</comment>
<proteinExistence type="predicted"/>
<evidence type="ECO:0000313" key="1">
    <source>
        <dbReference type="EMBL" id="GGJ78931.1"/>
    </source>
</evidence>
<protein>
    <recommendedName>
        <fullName evidence="3">Helix-turn-helix domain-containing protein</fullName>
    </recommendedName>
</protein>
<reference evidence="1" key="2">
    <citation type="submission" date="2020-09" db="EMBL/GenBank/DDBJ databases">
        <authorList>
            <person name="Sun Q."/>
            <person name="Zhou Y."/>
        </authorList>
    </citation>
    <scope>NUCLEOTIDE SEQUENCE</scope>
    <source>
        <strain evidence="1">CGMCC 1.8984</strain>
    </source>
</reference>
<dbReference type="Proteomes" id="UP000636956">
    <property type="component" value="Unassembled WGS sequence"/>
</dbReference>